<dbReference type="Pfam" id="PF00075">
    <property type="entry name" value="RNase_H"/>
    <property type="match status" value="1"/>
</dbReference>
<name>E2BAU0_HARSA</name>
<dbReference type="InParanoid" id="E2BAU0"/>
<dbReference type="InterPro" id="IPR002156">
    <property type="entry name" value="RNaseH_domain"/>
</dbReference>
<dbReference type="OrthoDB" id="7616861at2759"/>
<evidence type="ECO:0000259" key="1">
    <source>
        <dbReference type="PROSITE" id="PS50879"/>
    </source>
</evidence>
<dbReference type="PROSITE" id="PS50879">
    <property type="entry name" value="RNASE_H_1"/>
    <property type="match status" value="1"/>
</dbReference>
<gene>
    <name evidence="2" type="ORF">EAI_11614</name>
</gene>
<feature type="domain" description="RNase H type-1" evidence="1">
    <location>
        <begin position="1"/>
        <end position="87"/>
    </location>
</feature>
<dbReference type="GO" id="GO:0003676">
    <property type="term" value="F:nucleic acid binding"/>
    <property type="evidence" value="ECO:0007669"/>
    <property type="project" value="InterPro"/>
</dbReference>
<dbReference type="EMBL" id="GL446848">
    <property type="protein sequence ID" value="EFN87190.1"/>
    <property type="molecule type" value="Genomic_DNA"/>
</dbReference>
<evidence type="ECO:0000313" key="2">
    <source>
        <dbReference type="EMBL" id="EFN87190.1"/>
    </source>
</evidence>
<organism evidence="3">
    <name type="scientific">Harpegnathos saltator</name>
    <name type="common">Jerdon's jumping ant</name>
    <dbReference type="NCBI Taxonomy" id="610380"/>
    <lineage>
        <taxon>Eukaryota</taxon>
        <taxon>Metazoa</taxon>
        <taxon>Ecdysozoa</taxon>
        <taxon>Arthropoda</taxon>
        <taxon>Hexapoda</taxon>
        <taxon>Insecta</taxon>
        <taxon>Pterygota</taxon>
        <taxon>Neoptera</taxon>
        <taxon>Endopterygota</taxon>
        <taxon>Hymenoptera</taxon>
        <taxon>Apocrita</taxon>
        <taxon>Aculeata</taxon>
        <taxon>Formicoidea</taxon>
        <taxon>Formicidae</taxon>
        <taxon>Ponerinae</taxon>
        <taxon>Ponerini</taxon>
        <taxon>Harpegnathos</taxon>
    </lineage>
</organism>
<reference evidence="2 3" key="1">
    <citation type="journal article" date="2010" name="Science">
        <title>Genomic comparison of the ants Camponotus floridanus and Harpegnathos saltator.</title>
        <authorList>
            <person name="Bonasio R."/>
            <person name="Zhang G."/>
            <person name="Ye C."/>
            <person name="Mutti N.S."/>
            <person name="Fang X."/>
            <person name="Qin N."/>
            <person name="Donahue G."/>
            <person name="Yang P."/>
            <person name="Li Q."/>
            <person name="Li C."/>
            <person name="Zhang P."/>
            <person name="Huang Z."/>
            <person name="Berger S.L."/>
            <person name="Reinberg D."/>
            <person name="Wang J."/>
            <person name="Liebig J."/>
        </authorList>
    </citation>
    <scope>NUCLEOTIDE SEQUENCE [LARGE SCALE GENOMIC DNA]</scope>
    <source>
        <strain evidence="2 3">R22 G/1</strain>
    </source>
</reference>
<dbReference type="Gene3D" id="3.30.420.10">
    <property type="entry name" value="Ribonuclease H-like superfamily/Ribonuclease H"/>
    <property type="match status" value="1"/>
</dbReference>
<proteinExistence type="predicted"/>
<dbReference type="AlphaFoldDB" id="E2BAU0"/>
<dbReference type="SUPFAM" id="SSF53098">
    <property type="entry name" value="Ribonuclease H-like"/>
    <property type="match status" value="1"/>
</dbReference>
<feature type="non-terminal residue" evidence="2">
    <location>
        <position position="87"/>
    </location>
</feature>
<feature type="non-terminal residue" evidence="2">
    <location>
        <position position="1"/>
    </location>
</feature>
<dbReference type="InterPro" id="IPR012337">
    <property type="entry name" value="RNaseH-like_sf"/>
</dbReference>
<dbReference type="InterPro" id="IPR036397">
    <property type="entry name" value="RNaseH_sf"/>
</dbReference>
<protein>
    <recommendedName>
        <fullName evidence="1">RNase H type-1 domain-containing protein</fullName>
    </recommendedName>
</protein>
<sequence>FYVESMAILRAANIVASERPDRVSIFTDSFSTINALNSSDLEGESHRIIQRIKVAVWKISREGIYIILVWIPAHKNIPGNEMANTLA</sequence>
<dbReference type="GO" id="GO:0004523">
    <property type="term" value="F:RNA-DNA hybrid ribonuclease activity"/>
    <property type="evidence" value="ECO:0007669"/>
    <property type="project" value="InterPro"/>
</dbReference>
<accession>E2BAU0</accession>
<evidence type="ECO:0000313" key="3">
    <source>
        <dbReference type="Proteomes" id="UP000008237"/>
    </source>
</evidence>
<dbReference type="Proteomes" id="UP000008237">
    <property type="component" value="Unassembled WGS sequence"/>
</dbReference>
<keyword evidence="3" id="KW-1185">Reference proteome</keyword>